<feature type="region of interest" description="Disordered" evidence="1">
    <location>
        <begin position="325"/>
        <end position="375"/>
    </location>
</feature>
<dbReference type="PANTHER" id="PTHR31984:SF17">
    <property type="entry name" value="TRANSCRIPTIONAL REGULATOR"/>
    <property type="match status" value="1"/>
</dbReference>
<dbReference type="OrthoDB" id="45276at2759"/>
<evidence type="ECO:0000313" key="3">
    <source>
        <dbReference type="Proteomes" id="UP000266841"/>
    </source>
</evidence>
<feature type="region of interest" description="Disordered" evidence="1">
    <location>
        <begin position="90"/>
        <end position="114"/>
    </location>
</feature>
<dbReference type="eggNOG" id="ENOG502RWYC">
    <property type="taxonomic scope" value="Eukaryota"/>
</dbReference>
<feature type="compositionally biased region" description="Polar residues" evidence="1">
    <location>
        <begin position="351"/>
        <end position="364"/>
    </location>
</feature>
<organism evidence="2 3">
    <name type="scientific">Thalassiosira oceanica</name>
    <name type="common">Marine diatom</name>
    <dbReference type="NCBI Taxonomy" id="159749"/>
    <lineage>
        <taxon>Eukaryota</taxon>
        <taxon>Sar</taxon>
        <taxon>Stramenopiles</taxon>
        <taxon>Ochrophyta</taxon>
        <taxon>Bacillariophyta</taxon>
        <taxon>Coscinodiscophyceae</taxon>
        <taxon>Thalassiosirophycidae</taxon>
        <taxon>Thalassiosirales</taxon>
        <taxon>Thalassiosiraceae</taxon>
        <taxon>Thalassiosira</taxon>
    </lineage>
</organism>
<accession>K0SW10</accession>
<evidence type="ECO:0000313" key="2">
    <source>
        <dbReference type="EMBL" id="EJK62457.1"/>
    </source>
</evidence>
<keyword evidence="3" id="KW-1185">Reference proteome</keyword>
<feature type="compositionally biased region" description="Basic and acidic residues" evidence="1">
    <location>
        <begin position="569"/>
        <end position="585"/>
    </location>
</feature>
<feature type="region of interest" description="Disordered" evidence="1">
    <location>
        <begin position="262"/>
        <end position="291"/>
    </location>
</feature>
<protein>
    <submittedName>
        <fullName evidence="2">Uncharacterized protein</fullName>
    </submittedName>
</protein>
<feature type="compositionally biased region" description="Basic and acidic residues" evidence="1">
    <location>
        <begin position="94"/>
        <end position="106"/>
    </location>
</feature>
<feature type="region of interest" description="Disordered" evidence="1">
    <location>
        <begin position="564"/>
        <end position="613"/>
    </location>
</feature>
<proteinExistence type="predicted"/>
<gene>
    <name evidence="2" type="ORF">THAOC_16934</name>
</gene>
<name>K0SW10_THAOC</name>
<dbReference type="OMA" id="QDSSHHE"/>
<dbReference type="EMBL" id="AGNL01018874">
    <property type="protein sequence ID" value="EJK62457.1"/>
    <property type="molecule type" value="Genomic_DNA"/>
</dbReference>
<dbReference type="InterPro" id="IPR003774">
    <property type="entry name" value="AlgH-like"/>
</dbReference>
<dbReference type="Proteomes" id="UP000266841">
    <property type="component" value="Unassembled WGS sequence"/>
</dbReference>
<dbReference type="SUPFAM" id="SSF143456">
    <property type="entry name" value="VC0467-like"/>
    <property type="match status" value="1"/>
</dbReference>
<comment type="caution">
    <text evidence="2">The sequence shown here is derived from an EMBL/GenBank/DDBJ whole genome shotgun (WGS) entry which is preliminary data.</text>
</comment>
<dbReference type="Gene3D" id="3.40.1740.10">
    <property type="entry name" value="VC0467-like"/>
    <property type="match status" value="1"/>
</dbReference>
<reference evidence="2 3" key="1">
    <citation type="journal article" date="2012" name="Genome Biol.">
        <title>Genome and low-iron response of an oceanic diatom adapted to chronic iron limitation.</title>
        <authorList>
            <person name="Lommer M."/>
            <person name="Specht M."/>
            <person name="Roy A.S."/>
            <person name="Kraemer L."/>
            <person name="Andreson R."/>
            <person name="Gutowska M.A."/>
            <person name="Wolf J."/>
            <person name="Bergner S.V."/>
            <person name="Schilhabel M.B."/>
            <person name="Klostermeier U.C."/>
            <person name="Beiko R.G."/>
            <person name="Rosenstiel P."/>
            <person name="Hippler M."/>
            <person name="Laroche J."/>
        </authorList>
    </citation>
    <scope>NUCLEOTIDE SEQUENCE [LARGE SCALE GENOMIC DNA]</scope>
    <source>
        <strain evidence="2 3">CCMP1005</strain>
    </source>
</reference>
<dbReference type="AlphaFoldDB" id="K0SW10"/>
<evidence type="ECO:0000256" key="1">
    <source>
        <dbReference type="SAM" id="MobiDB-lite"/>
    </source>
</evidence>
<dbReference type="Pfam" id="PF02622">
    <property type="entry name" value="DUF179"/>
    <property type="match status" value="1"/>
</dbReference>
<sequence>MATAETRHHSASSFYGWNPVGPLTHSSCLLKQEVELIQRYAPHPTGLRDPNDTPSYAVFASLLTRTGAVVDWEECVYNVEKLRKARHIDASSAARDERPTTTKDRQTNMPKSWARDLSRSYTQLRTDYETRRSHLERAHGVGYVEEEEEEWEDDDEDGIPFLHSDAQHARGKYRPDEDPKFLLFRHLLREYFAGGSADPTGAKVGKWPFERRQWSPNEEGYYEKGKVKQVPLMRFPSQVERGGGPSVLDLVRREFRAPTFDERLLSEAQAGESRQGGGGDDDAAGKVTYPPSSYMDNDARLQTAFYTLMELNRKLTWAETAGLTASTVQSTASDRETRRLVQSARGVSLFGTETRNDGPSGSNEHTGKSDSEEDQEFLEALKEISSSPLKCGTYLIAHPMMKGYFARSVILILDHSDGSEAATPSGDDDSTGGPSGDKGAGGTYGLIINASVLDYACFFCYCSNFSSALTRIFDNIQRLSKRQVSDAPQLKQEGGSTAVQEITISLDGSSSLPIEPPGVGLKGGTFTLAQAIHADDLPDTVIQAFGDNPVREGGPVGFSLQMVHRKTRQRIDTKDKTNGDPKDNEGASGQIGGTLVPSLAQDSSHHEPTDSDEEVYFGGDVLKASYAVLNGKKASSNFSFVIGASCWAPGQLEHEIERGCWMPFRGPADMAVAGLCDHNDVTVGDGVTQPVDNLWLSIMAALGADESDLAVLNTDHELGDACDNFDR</sequence>
<dbReference type="PANTHER" id="PTHR31984">
    <property type="entry name" value="TRANSPORTER, PUTATIVE (DUF179)-RELATED"/>
    <property type="match status" value="1"/>
</dbReference>